<evidence type="ECO:0000313" key="3">
    <source>
        <dbReference type="Proteomes" id="UP000176951"/>
    </source>
</evidence>
<protein>
    <submittedName>
        <fullName evidence="2">Uncharacterized protein</fullName>
    </submittedName>
</protein>
<dbReference type="EMBL" id="MHSW01000025">
    <property type="protein sequence ID" value="OHA51179.1"/>
    <property type="molecule type" value="Genomic_DNA"/>
</dbReference>
<feature type="transmembrane region" description="Helical" evidence="1">
    <location>
        <begin position="40"/>
        <end position="64"/>
    </location>
</feature>
<sequence length="119" mass="13636">MPSLRITIPRANENEVAVISKGNLGFQKDVNRRFQKIDNILFGVIAAVLVSLVAVIVAVVGLFIDQMRYNNAAYKEYTEEARILNARSESNDEFLRQNMQNQEIIIKQQLEITELLNKR</sequence>
<dbReference type="AlphaFoldDB" id="A0A1G2PTX1"/>
<dbReference type="Proteomes" id="UP000176951">
    <property type="component" value="Unassembled WGS sequence"/>
</dbReference>
<reference evidence="2 3" key="1">
    <citation type="journal article" date="2016" name="Nat. Commun.">
        <title>Thousands of microbial genomes shed light on interconnected biogeochemical processes in an aquifer system.</title>
        <authorList>
            <person name="Anantharaman K."/>
            <person name="Brown C.T."/>
            <person name="Hug L.A."/>
            <person name="Sharon I."/>
            <person name="Castelle C.J."/>
            <person name="Probst A.J."/>
            <person name="Thomas B.C."/>
            <person name="Singh A."/>
            <person name="Wilkins M.J."/>
            <person name="Karaoz U."/>
            <person name="Brodie E.L."/>
            <person name="Williams K.H."/>
            <person name="Hubbard S.S."/>
            <person name="Banfield J.F."/>
        </authorList>
    </citation>
    <scope>NUCLEOTIDE SEQUENCE [LARGE SCALE GENOMIC DNA]</scope>
</reference>
<keyword evidence="1" id="KW-1133">Transmembrane helix</keyword>
<comment type="caution">
    <text evidence="2">The sequence shown here is derived from an EMBL/GenBank/DDBJ whole genome shotgun (WGS) entry which is preliminary data.</text>
</comment>
<keyword evidence="1" id="KW-0472">Membrane</keyword>
<evidence type="ECO:0000256" key="1">
    <source>
        <dbReference type="SAM" id="Phobius"/>
    </source>
</evidence>
<gene>
    <name evidence="2" type="ORF">A3A97_02815</name>
</gene>
<organism evidence="2 3">
    <name type="scientific">Candidatus Terrybacteria bacterium RIFCSPLOWO2_01_FULL_40_23</name>
    <dbReference type="NCBI Taxonomy" id="1802366"/>
    <lineage>
        <taxon>Bacteria</taxon>
        <taxon>Candidatus Terryibacteriota</taxon>
    </lineage>
</organism>
<evidence type="ECO:0000313" key="2">
    <source>
        <dbReference type="EMBL" id="OHA51179.1"/>
    </source>
</evidence>
<proteinExistence type="predicted"/>
<keyword evidence="1" id="KW-0812">Transmembrane</keyword>
<name>A0A1G2PTX1_9BACT</name>
<accession>A0A1G2PTX1</accession>